<proteinExistence type="predicted"/>
<feature type="non-terminal residue" evidence="2">
    <location>
        <position position="204"/>
    </location>
</feature>
<feature type="chain" id="PRO_5017605692" description="Alpha-carbonic anhydrase domain-containing protein" evidence="1">
    <location>
        <begin position="21"/>
        <end position="204"/>
    </location>
</feature>
<gene>
    <name evidence="2" type="ORF">B7463_g12184</name>
</gene>
<sequence length="204" mass="21839">MMVCVNGFVVAGCLVLLSAAGNVMSGLANTVTQWVLNKVDDASSAGPQEKRNEALLSWGEVYNYTQASNSTKVTASDLPIGALVLPDQKNSPLVVTSMELHEDGFSATASFVSGNTIANRADNDNCYEQLHIHYWAAAGHDAIVLSSASIYGLVYTAIENSFDANYARVCYEMTNNGAWDGFLRVCYNADLSQVGCYTCGGHNN</sequence>
<organism evidence="2 3">
    <name type="scientific">Scytalidium lignicola</name>
    <name type="common">Hyphomycete</name>
    <dbReference type="NCBI Taxonomy" id="5539"/>
    <lineage>
        <taxon>Eukaryota</taxon>
        <taxon>Fungi</taxon>
        <taxon>Dikarya</taxon>
        <taxon>Ascomycota</taxon>
        <taxon>Pezizomycotina</taxon>
        <taxon>Leotiomycetes</taxon>
        <taxon>Leotiomycetes incertae sedis</taxon>
        <taxon>Scytalidium</taxon>
    </lineage>
</organism>
<reference evidence="2 3" key="1">
    <citation type="submission" date="2018-05" db="EMBL/GenBank/DDBJ databases">
        <title>Draft genome sequence of Scytalidium lignicola DSM 105466, a ubiquitous saprotrophic fungus.</title>
        <authorList>
            <person name="Buettner E."/>
            <person name="Gebauer A.M."/>
            <person name="Hofrichter M."/>
            <person name="Liers C."/>
            <person name="Kellner H."/>
        </authorList>
    </citation>
    <scope>NUCLEOTIDE SEQUENCE [LARGE SCALE GENOMIC DNA]</scope>
    <source>
        <strain evidence="2 3">DSM 105466</strain>
    </source>
</reference>
<accession>A0A3E2GSI2</accession>
<evidence type="ECO:0008006" key="4">
    <source>
        <dbReference type="Google" id="ProtNLM"/>
    </source>
</evidence>
<evidence type="ECO:0000313" key="2">
    <source>
        <dbReference type="EMBL" id="RFU24151.1"/>
    </source>
</evidence>
<evidence type="ECO:0000313" key="3">
    <source>
        <dbReference type="Proteomes" id="UP000258309"/>
    </source>
</evidence>
<name>A0A3E2GSI2_SCYLI</name>
<comment type="caution">
    <text evidence="2">The sequence shown here is derived from an EMBL/GenBank/DDBJ whole genome shotgun (WGS) entry which is preliminary data.</text>
</comment>
<dbReference type="OrthoDB" id="3522218at2759"/>
<dbReference type="AlphaFoldDB" id="A0A3E2GSI2"/>
<keyword evidence="3" id="KW-1185">Reference proteome</keyword>
<dbReference type="Proteomes" id="UP000258309">
    <property type="component" value="Unassembled WGS sequence"/>
</dbReference>
<evidence type="ECO:0000256" key="1">
    <source>
        <dbReference type="SAM" id="SignalP"/>
    </source>
</evidence>
<protein>
    <recommendedName>
        <fullName evidence="4">Alpha-carbonic anhydrase domain-containing protein</fullName>
    </recommendedName>
</protein>
<feature type="signal peptide" evidence="1">
    <location>
        <begin position="1"/>
        <end position="20"/>
    </location>
</feature>
<dbReference type="EMBL" id="NCSJ02000496">
    <property type="protein sequence ID" value="RFU24151.1"/>
    <property type="molecule type" value="Genomic_DNA"/>
</dbReference>
<keyword evidence="1" id="KW-0732">Signal</keyword>
<feature type="non-terminal residue" evidence="2">
    <location>
        <position position="1"/>
    </location>
</feature>